<keyword evidence="2" id="KW-0805">Transcription regulation</keyword>
<dbReference type="GO" id="GO:0000976">
    <property type="term" value="F:transcription cis-regulatory region binding"/>
    <property type="evidence" value="ECO:0007669"/>
    <property type="project" value="TreeGrafter"/>
</dbReference>
<dbReference type="EMBL" id="GG698897">
    <property type="protein sequence ID" value="EEU47011.1"/>
    <property type="molecule type" value="Genomic_DNA"/>
</dbReference>
<keyword evidence="8" id="KW-1185">Reference proteome</keyword>
<organism evidence="7 8">
    <name type="scientific">Fusarium vanettenii (strain ATCC MYA-4622 / CBS 123669 / FGSC 9596 / NRRL 45880 / 77-13-4)</name>
    <name type="common">Fusarium solani subsp. pisi</name>
    <dbReference type="NCBI Taxonomy" id="660122"/>
    <lineage>
        <taxon>Eukaryota</taxon>
        <taxon>Fungi</taxon>
        <taxon>Dikarya</taxon>
        <taxon>Ascomycota</taxon>
        <taxon>Pezizomycotina</taxon>
        <taxon>Sordariomycetes</taxon>
        <taxon>Hypocreomycetidae</taxon>
        <taxon>Hypocreales</taxon>
        <taxon>Nectriaceae</taxon>
        <taxon>Fusarium</taxon>
        <taxon>Fusarium solani species complex</taxon>
        <taxon>Fusarium vanettenii</taxon>
    </lineage>
</organism>
<feature type="region of interest" description="Disordered" evidence="6">
    <location>
        <begin position="508"/>
        <end position="537"/>
    </location>
</feature>
<dbReference type="InParanoid" id="C7YMU1"/>
<name>C7YMU1_FUSV7</name>
<comment type="subcellular location">
    <subcellularLocation>
        <location evidence="1">Nucleus</location>
    </subcellularLocation>
</comment>
<dbReference type="InterPro" id="IPR051089">
    <property type="entry name" value="prtT"/>
</dbReference>
<dbReference type="HOGENOM" id="CLU_302681_0_0_1"/>
<evidence type="ECO:0000256" key="3">
    <source>
        <dbReference type="ARBA" id="ARBA00023125"/>
    </source>
</evidence>
<evidence type="ECO:0000313" key="7">
    <source>
        <dbReference type="EMBL" id="EEU47011.1"/>
    </source>
</evidence>
<keyword evidence="5" id="KW-0539">Nucleus</keyword>
<dbReference type="OMA" id="DIEMHDW"/>
<dbReference type="VEuPathDB" id="FungiDB:NECHADRAFT_35531"/>
<evidence type="ECO:0000313" key="8">
    <source>
        <dbReference type="Proteomes" id="UP000005206"/>
    </source>
</evidence>
<evidence type="ECO:0000256" key="5">
    <source>
        <dbReference type="ARBA" id="ARBA00023242"/>
    </source>
</evidence>
<dbReference type="GO" id="GO:0005634">
    <property type="term" value="C:nucleus"/>
    <property type="evidence" value="ECO:0007669"/>
    <property type="project" value="UniProtKB-SubCell"/>
</dbReference>
<dbReference type="KEGG" id="nhe:NECHADRAFT_35531"/>
<evidence type="ECO:0008006" key="9">
    <source>
        <dbReference type="Google" id="ProtNLM"/>
    </source>
</evidence>
<protein>
    <recommendedName>
        <fullName evidence="9">MYND-type zinc finger protein samB</fullName>
    </recommendedName>
</protein>
<feature type="region of interest" description="Disordered" evidence="6">
    <location>
        <begin position="994"/>
        <end position="1016"/>
    </location>
</feature>
<dbReference type="RefSeq" id="XP_003052724.1">
    <property type="nucleotide sequence ID" value="XM_003052678.1"/>
</dbReference>
<gene>
    <name evidence="7" type="ORF">NECHADRAFT_35531</name>
</gene>
<dbReference type="GeneID" id="9664208"/>
<evidence type="ECO:0000256" key="4">
    <source>
        <dbReference type="ARBA" id="ARBA00023163"/>
    </source>
</evidence>
<evidence type="ECO:0000256" key="1">
    <source>
        <dbReference type="ARBA" id="ARBA00004123"/>
    </source>
</evidence>
<dbReference type="PANTHER" id="PTHR31845">
    <property type="entry name" value="FINGER DOMAIN PROTEIN, PUTATIVE-RELATED"/>
    <property type="match status" value="1"/>
</dbReference>
<keyword evidence="4" id="KW-0804">Transcription</keyword>
<dbReference type="OrthoDB" id="5424793at2759"/>
<feature type="region of interest" description="Disordered" evidence="6">
    <location>
        <begin position="458"/>
        <end position="478"/>
    </location>
</feature>
<reference evidence="7 8" key="1">
    <citation type="journal article" date="2009" name="PLoS Genet.">
        <title>The genome of Nectria haematococca: contribution of supernumerary chromosomes to gene expansion.</title>
        <authorList>
            <person name="Coleman J.J."/>
            <person name="Rounsley S.D."/>
            <person name="Rodriguez-Carres M."/>
            <person name="Kuo A."/>
            <person name="Wasmann C.C."/>
            <person name="Grimwood J."/>
            <person name="Schmutz J."/>
            <person name="Taga M."/>
            <person name="White G.J."/>
            <person name="Zhou S."/>
            <person name="Schwartz D.C."/>
            <person name="Freitag M."/>
            <person name="Ma L.J."/>
            <person name="Danchin E.G."/>
            <person name="Henrissat B."/>
            <person name="Coutinho P.M."/>
            <person name="Nelson D.R."/>
            <person name="Straney D."/>
            <person name="Napoli C.A."/>
            <person name="Barker B.M."/>
            <person name="Gribskov M."/>
            <person name="Rep M."/>
            <person name="Kroken S."/>
            <person name="Molnar I."/>
            <person name="Rensing C."/>
            <person name="Kennell J.C."/>
            <person name="Zamora J."/>
            <person name="Farman M.L."/>
            <person name="Selker E.U."/>
            <person name="Salamov A."/>
            <person name="Shapiro H."/>
            <person name="Pangilinan J."/>
            <person name="Lindquist E."/>
            <person name="Lamers C."/>
            <person name="Grigoriev I.V."/>
            <person name="Geiser D.M."/>
            <person name="Covert S.F."/>
            <person name="Temporini E."/>
            <person name="Vanetten H.D."/>
        </authorList>
    </citation>
    <scope>NUCLEOTIDE SEQUENCE [LARGE SCALE GENOMIC DNA]</scope>
    <source>
        <strain evidence="8">ATCC MYA-4622 / CBS 123669 / FGSC 9596 / NRRL 45880 / 77-13-4</strain>
    </source>
</reference>
<dbReference type="PANTHER" id="PTHR31845:SF10">
    <property type="entry name" value="ZN(II)2CYS6 TRANSCRIPTION FACTOR (EUROFUNG)"/>
    <property type="match status" value="1"/>
</dbReference>
<evidence type="ECO:0000256" key="6">
    <source>
        <dbReference type="SAM" id="MobiDB-lite"/>
    </source>
</evidence>
<keyword evidence="3" id="KW-0238">DNA-binding</keyword>
<feature type="compositionally biased region" description="Low complexity" evidence="6">
    <location>
        <begin position="1002"/>
        <end position="1016"/>
    </location>
</feature>
<dbReference type="Proteomes" id="UP000005206">
    <property type="component" value="Chromosome 3"/>
</dbReference>
<proteinExistence type="predicted"/>
<dbReference type="eggNOG" id="ENOG502RVVP">
    <property type="taxonomic scope" value="Eukaryota"/>
</dbReference>
<sequence>MVATGKVALPEHWTELSAARIQRKRCADDVDAIKKACLTECGQRHVVDCEKCFPKTLDRMRARYCEAEGREWFTQRTAFLNELDTLFTDVKDHKIDLRSIEDRIEAEKEAWYRWVLRMYPQFLSAADSGADQDELRAMLDDPDRSREELIERIWEGVGKVSNWSSEVDTITRNVEEDKNYGADLKQRYIAWFFKDRLTGALLEHAQKYLDAYESSESMTIEEVIDRISQDRKASLSSQPQRDSHRRRLDELRRAKTAFEHKQNMARAQASQTPVVAEELYDLPPCAVCGGAADQKNVLSCSLCQAVTHLSGQKKLTVYCSEECFNKGHEEHIEKEHDCDAGERCVQNYDEDTDMSDGEYQAVICKDCVEQKEASLFCTERCAAVNLPRHMEDKHGKTVVDEVRKLAEPLSELLEKRLKERMHITNWTPDTPEENKIVGSPPLPKTRELIVMVFSIVDGHQSQSQPPPPPAPSKTFTIDFDVPSLPEVDENFDALRDSHAQMIDSMFPSDQESDALSAPDSPPTGFPTPGSSNNTHSIQSLHAKPQFNLDSAASLLASFRGMLVHYPVVSLKPEETVSSLAASRPFVLLAILSAASGSRTLQGHTLYDEEFRKVLGLKFVAGGERSMELLQGILIYCAWYPFHLRPKNKQAFQYYRMAGDLVHDLDLEEESPELITTPPGAMTATQLDRLRAYLGYYYAVSKYVLGHPHTRPSVAYHPSYMTAWKRMDQLACPWTPWTATCCDVLQRCAEADGDLALCYLARLASSTNTANKSIRDNNTHSAQQVQLLLLGLEAQHRELKEAMLPHIARSAPVRLADLFFDVFLQGGSVFYLTRKIAPPGLVHPPASRLRSCVTNLRVLFDYLTDLGQSGFMPFTSVDWTKFVLAVILAVRLSFPMSEVKDWDHAWAREELRFEAFLETMCDGADLTPVSTRVDVLSAGRVVLRVVKEKYDRRVAMLNMTASHGKGPGPQGCPMFDRSMEPYISAWDTGFDMSSVMPPLPSLQQQQQQQEQSQQEGQQAVFHDLWATMTMGWANDGLMDDQDI</sequence>
<dbReference type="AlphaFoldDB" id="C7YMU1"/>
<dbReference type="GO" id="GO:0000981">
    <property type="term" value="F:DNA-binding transcription factor activity, RNA polymerase II-specific"/>
    <property type="evidence" value="ECO:0007669"/>
    <property type="project" value="TreeGrafter"/>
</dbReference>
<accession>C7YMU1</accession>
<evidence type="ECO:0000256" key="2">
    <source>
        <dbReference type="ARBA" id="ARBA00023015"/>
    </source>
</evidence>